<proteinExistence type="inferred from homology"/>
<accession>A0ABU9PWE8</accession>
<evidence type="ECO:0000313" key="10">
    <source>
        <dbReference type="Proteomes" id="UP001495910"/>
    </source>
</evidence>
<dbReference type="Gene3D" id="3.90.120.10">
    <property type="entry name" value="DNA Methylase, subunit A, domain 2"/>
    <property type="match status" value="1"/>
</dbReference>
<dbReference type="Pfam" id="PF00145">
    <property type="entry name" value="DNA_methylase"/>
    <property type="match status" value="1"/>
</dbReference>
<keyword evidence="1 6" id="KW-0489">Methyltransferase</keyword>
<evidence type="ECO:0000256" key="8">
    <source>
        <dbReference type="RuleBase" id="RU000417"/>
    </source>
</evidence>
<feature type="active site" evidence="6">
    <location>
        <position position="118"/>
    </location>
</feature>
<evidence type="ECO:0000256" key="7">
    <source>
        <dbReference type="RuleBase" id="RU000416"/>
    </source>
</evidence>
<protein>
    <recommendedName>
        <fullName evidence="8">Cytosine-specific methyltransferase</fullName>
        <ecNumber evidence="8">2.1.1.37</ecNumber>
    </recommendedName>
</protein>
<dbReference type="InterPro" id="IPR018117">
    <property type="entry name" value="C5_DNA_meth_AS"/>
</dbReference>
<evidence type="ECO:0000256" key="4">
    <source>
        <dbReference type="ARBA" id="ARBA00022747"/>
    </source>
</evidence>
<dbReference type="PANTHER" id="PTHR10629:SF52">
    <property type="entry name" value="DNA (CYTOSINE-5)-METHYLTRANSFERASE 1"/>
    <property type="match status" value="1"/>
</dbReference>
<comment type="caution">
    <text evidence="9">The sequence shown here is derived from an EMBL/GenBank/DDBJ whole genome shotgun (WGS) entry which is preliminary data.</text>
</comment>
<evidence type="ECO:0000256" key="1">
    <source>
        <dbReference type="ARBA" id="ARBA00022603"/>
    </source>
</evidence>
<comment type="similarity">
    <text evidence="6 7">Belongs to the class I-like SAM-binding methyltransferase superfamily. C5-methyltransferase family.</text>
</comment>
<comment type="catalytic activity">
    <reaction evidence="5 8">
        <text>a 2'-deoxycytidine in DNA + S-adenosyl-L-methionine = a 5-methyl-2'-deoxycytidine in DNA + S-adenosyl-L-homocysteine + H(+)</text>
        <dbReference type="Rhea" id="RHEA:13681"/>
        <dbReference type="Rhea" id="RHEA-COMP:11369"/>
        <dbReference type="Rhea" id="RHEA-COMP:11370"/>
        <dbReference type="ChEBI" id="CHEBI:15378"/>
        <dbReference type="ChEBI" id="CHEBI:57856"/>
        <dbReference type="ChEBI" id="CHEBI:59789"/>
        <dbReference type="ChEBI" id="CHEBI:85452"/>
        <dbReference type="ChEBI" id="CHEBI:85454"/>
        <dbReference type="EC" id="2.1.1.37"/>
    </reaction>
</comment>
<dbReference type="InterPro" id="IPR050390">
    <property type="entry name" value="C5-Methyltransferase"/>
</dbReference>
<dbReference type="PROSITE" id="PS51679">
    <property type="entry name" value="SAM_MT_C5"/>
    <property type="match status" value="1"/>
</dbReference>
<name>A0ABU9PWE8_9BURK</name>
<dbReference type="PROSITE" id="PS00094">
    <property type="entry name" value="C5_MTASE_1"/>
    <property type="match status" value="1"/>
</dbReference>
<dbReference type="PANTHER" id="PTHR10629">
    <property type="entry name" value="CYTOSINE-SPECIFIC METHYLTRANSFERASE"/>
    <property type="match status" value="1"/>
</dbReference>
<dbReference type="PRINTS" id="PR00105">
    <property type="entry name" value="C5METTRFRASE"/>
</dbReference>
<dbReference type="Proteomes" id="UP001495910">
    <property type="component" value="Unassembled WGS sequence"/>
</dbReference>
<dbReference type="GO" id="GO:0003886">
    <property type="term" value="F:DNA (cytosine-5-)-methyltransferase activity"/>
    <property type="evidence" value="ECO:0007669"/>
    <property type="project" value="UniProtKB-EC"/>
</dbReference>
<dbReference type="InterPro" id="IPR029063">
    <property type="entry name" value="SAM-dependent_MTases_sf"/>
</dbReference>
<dbReference type="InterPro" id="IPR001525">
    <property type="entry name" value="C5_MeTfrase"/>
</dbReference>
<evidence type="ECO:0000256" key="5">
    <source>
        <dbReference type="ARBA" id="ARBA00047422"/>
    </source>
</evidence>
<dbReference type="EC" id="2.1.1.37" evidence="8"/>
<dbReference type="EMBL" id="JBANDC010000008">
    <property type="protein sequence ID" value="MEM4988343.1"/>
    <property type="molecule type" value="Genomic_DNA"/>
</dbReference>
<keyword evidence="3 6" id="KW-0949">S-adenosyl-L-methionine</keyword>
<dbReference type="NCBIfam" id="TIGR00675">
    <property type="entry name" value="dcm"/>
    <property type="match status" value="1"/>
</dbReference>
<evidence type="ECO:0000256" key="3">
    <source>
        <dbReference type="ARBA" id="ARBA00022691"/>
    </source>
</evidence>
<evidence type="ECO:0000256" key="6">
    <source>
        <dbReference type="PROSITE-ProRule" id="PRU01016"/>
    </source>
</evidence>
<dbReference type="RefSeq" id="WP_342829788.1">
    <property type="nucleotide sequence ID" value="NZ_JBANDC010000008.1"/>
</dbReference>
<reference evidence="9 10" key="1">
    <citation type="submission" date="2024-02" db="EMBL/GenBank/DDBJ databases">
        <title>Draft genome sequence of Collimonas sp. strain H4R21, an effective mineral-weathering bacterial strain isolated from the beech rhizosphere.</title>
        <authorList>
            <person name="Morin E."/>
            <person name="Uroz S."/>
            <person name="Leveau J.H.J."/>
            <person name="Kumar R."/>
            <person name="Rey M.W."/>
            <person name="Pham J."/>
        </authorList>
    </citation>
    <scope>NUCLEOTIDE SEQUENCE [LARGE SCALE GENOMIC DNA]</scope>
    <source>
        <strain evidence="9 10">H4R21</strain>
    </source>
</reference>
<dbReference type="SUPFAM" id="SSF53335">
    <property type="entry name" value="S-adenosyl-L-methionine-dependent methyltransferases"/>
    <property type="match status" value="1"/>
</dbReference>
<dbReference type="Gene3D" id="3.40.50.150">
    <property type="entry name" value="Vaccinia Virus protein VP39"/>
    <property type="match status" value="1"/>
</dbReference>
<evidence type="ECO:0000256" key="2">
    <source>
        <dbReference type="ARBA" id="ARBA00022679"/>
    </source>
</evidence>
<gene>
    <name evidence="9" type="ORF">V8G57_13185</name>
</gene>
<keyword evidence="4" id="KW-0680">Restriction system</keyword>
<evidence type="ECO:0000313" key="9">
    <source>
        <dbReference type="EMBL" id="MEM4988343.1"/>
    </source>
</evidence>
<keyword evidence="2 6" id="KW-0808">Transferase</keyword>
<organism evidence="9 10">
    <name type="scientific">Collimonas rhizosphaerae</name>
    <dbReference type="NCBI Taxonomy" id="3126357"/>
    <lineage>
        <taxon>Bacteria</taxon>
        <taxon>Pseudomonadati</taxon>
        <taxon>Pseudomonadota</taxon>
        <taxon>Betaproteobacteria</taxon>
        <taxon>Burkholderiales</taxon>
        <taxon>Oxalobacteraceae</taxon>
        <taxon>Collimonas</taxon>
    </lineage>
</organism>
<sequence>MMKLNESPTDTTALVLATSPSSTSEQTTGASSSLVNSTHNMLDLFCGTGALSYGLETASRRLRTVGGIDADQAAARTAALNHPNAKIRCARIETLLPEEMLALSGVGAIDVIVGGPPCQGFSSLRPSRGAGLDDPRNSLYMEFVKYVRRLRPRVFLLENVVGMLTAGEGILVAEMLAGFQHAGYEVDWRVLNAANFGIPQKRERFFLLGVRKNLGARVLPEFPVPTHRFAGKVIGTRLKDRYVVNQNSGLPPVTVWDAISDLPILKSGESCTSYRTVALTSYQAARRRGNNSALTLHQAASHNTKMLEVIKHAGASIHALPKGLVSSGYSSCYSRLASDEPSTTITVKFTSPASSKCIHPTDDRAITPREAARLQSFDDSFLFAGSKTDIASQIGNAVPPLFGEAFAPIIERLLDAQGIGEY</sequence>
<dbReference type="GO" id="GO:0032259">
    <property type="term" value="P:methylation"/>
    <property type="evidence" value="ECO:0007669"/>
    <property type="project" value="UniProtKB-KW"/>
</dbReference>
<keyword evidence="10" id="KW-1185">Reference proteome</keyword>